<evidence type="ECO:0000313" key="2">
    <source>
        <dbReference type="EMBL" id="PQM47812.1"/>
    </source>
</evidence>
<evidence type="ECO:0000313" key="4">
    <source>
        <dbReference type="Proteomes" id="UP000238296"/>
    </source>
</evidence>
<evidence type="ECO:0000313" key="3">
    <source>
        <dbReference type="Proteomes" id="UP000179734"/>
    </source>
</evidence>
<comment type="caution">
    <text evidence="1">The sequence shown here is derived from an EMBL/GenBank/DDBJ whole genome shotgun (WGS) entry which is preliminary data.</text>
</comment>
<dbReference type="EMBL" id="PPEA01000274">
    <property type="protein sequence ID" value="PQM47812.1"/>
    <property type="molecule type" value="Genomic_DNA"/>
</dbReference>
<organism evidence="1 3">
    <name type="scientific">Mycobacterium talmoniae</name>
    <dbReference type="NCBI Taxonomy" id="1858794"/>
    <lineage>
        <taxon>Bacteria</taxon>
        <taxon>Bacillati</taxon>
        <taxon>Actinomycetota</taxon>
        <taxon>Actinomycetes</taxon>
        <taxon>Mycobacteriales</taxon>
        <taxon>Mycobacteriaceae</taxon>
        <taxon>Mycobacterium</taxon>
    </lineage>
</organism>
<accession>A0A1S1NL35</accession>
<reference evidence="2 4" key="2">
    <citation type="journal article" date="2017" name="Int. J. Syst. Evol. Microbiol.">
        <title>Mycobacterium talmoniae sp. nov., a slowly growing mycobacterium isolated from human respiratory samples.</title>
        <authorList>
            <person name="Davidson R.M."/>
            <person name="DeGroote M.A."/>
            <person name="Marola J.L."/>
            <person name="Buss S."/>
            <person name="Jones V."/>
            <person name="McNeil M.R."/>
            <person name="Freifeld A.G."/>
            <person name="Elaine Epperson L."/>
            <person name="Hasan N.A."/>
            <person name="Jackson M."/>
            <person name="Iwen P.C."/>
            <person name="Salfinger M."/>
            <person name="Strong M."/>
        </authorList>
    </citation>
    <scope>NUCLEOTIDE SEQUENCE [LARGE SCALE GENOMIC DNA]</scope>
    <source>
        <strain evidence="2 4">ATCC BAA-2683</strain>
    </source>
</reference>
<keyword evidence="3" id="KW-1185">Reference proteome</keyword>
<protein>
    <submittedName>
        <fullName evidence="1">Uncharacterized protein</fullName>
    </submittedName>
</protein>
<evidence type="ECO:0000313" key="1">
    <source>
        <dbReference type="EMBL" id="OHV03496.1"/>
    </source>
</evidence>
<reference evidence="2" key="3">
    <citation type="submission" date="2018-01" db="EMBL/GenBank/DDBJ databases">
        <authorList>
            <person name="Gaut B.S."/>
            <person name="Morton B.R."/>
            <person name="Clegg M.T."/>
            <person name="Duvall M.R."/>
        </authorList>
    </citation>
    <scope>NUCLEOTIDE SEQUENCE</scope>
    <source>
        <strain evidence="2">ATCC BAA-2683</strain>
    </source>
</reference>
<sequence length="165" mass="17277">MVLIGVIAAKAVVGGLFHHHGSSGGDEPLFDYAVGTCLKVDTTIMVKPGDVHELPCSSPDARVIVAKKYTGQKNCPTEEYATLEGGGGGLCLQDDLAVGTCYQQGIVTHLFEPTGCTPGFTEPTVRVALRRDGVDDPGLCGGDQQPLNYPEPPLTYCLEVIGTTG</sequence>
<dbReference type="AlphaFoldDB" id="A0A1S1NL35"/>
<gene>
    <name evidence="1" type="ORF">BKN37_14560</name>
    <name evidence="2" type="ORF">C1Y40_01971</name>
</gene>
<proteinExistence type="predicted"/>
<dbReference type="EMBL" id="MLQM01000074">
    <property type="protein sequence ID" value="OHV03496.1"/>
    <property type="molecule type" value="Genomic_DNA"/>
</dbReference>
<reference evidence="1 3" key="1">
    <citation type="submission" date="2016-10" db="EMBL/GenBank/DDBJ databases">
        <title>Genome sequence of Mycobacterium talmonii.</title>
        <authorList>
            <person name="Greninger A.L."/>
            <person name="Elliott B."/>
            <person name="Vasireddy S."/>
            <person name="Vasireddy R."/>
        </authorList>
    </citation>
    <scope>NUCLEOTIDE SEQUENCE [LARGE SCALE GENOMIC DNA]</scope>
    <source>
        <strain evidence="1">MO-5499</strain>
        <strain evidence="3">NE-TNMC-100812</strain>
    </source>
</reference>
<dbReference type="Proteomes" id="UP000179734">
    <property type="component" value="Unassembled WGS sequence"/>
</dbReference>
<dbReference type="Proteomes" id="UP000238296">
    <property type="component" value="Unassembled WGS sequence"/>
</dbReference>
<name>A0A1S1NL35_9MYCO</name>